<dbReference type="GeneID" id="113208044"/>
<dbReference type="InterPro" id="IPR004119">
    <property type="entry name" value="EcKL"/>
</dbReference>
<sequence length="432" mass="48409">MTANGCESVEVPPVVDKALRDVAARKGYKKPRFTVTTGSGARDGYLSTMYRAHIHDEDPTGPADMSAMCKMSMSVMESIMGDVFAAEGHIYSKVLPAMAEVAGPESTPRWPQVLDVAVDGPLPHCVTLEDFGPLGFGQPVRTKGLDVDHCRLLTQQLAKFHAAGFVLKHLHPDKYQALAAPLENLFDSQEMKDTFRPFLTGIRALPDLVTERWPVGSKTHKLITKACEAAWQDFSVMVEPASWENDGEGCCLAHGDCQNNNVAFKYDKDTGRVVDCMLYDFQIMHQSSPTLDLTRILLISTDQEMREAHLDELLRGYLRDLHAHMRAGGVQDPERVFSWDLLQKHMRRTALWASMAQPLFHNILHSDDTAVAQMRDALAKAGALEEQTEQQEIPLQVTPLLKQRFIDLIQDITDRGWMPTEEDLDKWVAREA</sequence>
<proteinExistence type="predicted"/>
<dbReference type="RefSeq" id="XP_026280660.1">
    <property type="nucleotide sequence ID" value="XM_026424875.2"/>
</dbReference>
<evidence type="ECO:0000259" key="1">
    <source>
        <dbReference type="SMART" id="SM00587"/>
    </source>
</evidence>
<dbReference type="Pfam" id="PF02958">
    <property type="entry name" value="EcKL"/>
    <property type="match status" value="1"/>
</dbReference>
<dbReference type="SUPFAM" id="SSF56112">
    <property type="entry name" value="Protein kinase-like (PK-like)"/>
    <property type="match status" value="1"/>
</dbReference>
<dbReference type="SMART" id="SM00587">
    <property type="entry name" value="CHK"/>
    <property type="match status" value="1"/>
</dbReference>
<evidence type="ECO:0000313" key="3">
    <source>
        <dbReference type="RefSeq" id="XP_026280660.1"/>
    </source>
</evidence>
<dbReference type="InterPro" id="IPR011009">
    <property type="entry name" value="Kinase-like_dom_sf"/>
</dbReference>
<keyword evidence="2" id="KW-1185">Reference proteome</keyword>
<dbReference type="AlphaFoldDB" id="A0A6J1SMV1"/>
<dbReference type="InterPro" id="IPR015897">
    <property type="entry name" value="CHK_kinase-like"/>
</dbReference>
<name>A0A6J1SMV1_FRAOC</name>
<dbReference type="PANTHER" id="PTHR11012:SF30">
    <property type="entry name" value="PROTEIN KINASE-LIKE DOMAIN-CONTAINING"/>
    <property type="match status" value="1"/>
</dbReference>
<dbReference type="OrthoDB" id="190089at2759"/>
<reference evidence="3" key="1">
    <citation type="submission" date="2025-08" db="UniProtKB">
        <authorList>
            <consortium name="RefSeq"/>
        </authorList>
    </citation>
    <scope>IDENTIFICATION</scope>
    <source>
        <tissue evidence="3">Whole organism</tissue>
    </source>
</reference>
<accession>A0A6J1SMV1</accession>
<dbReference type="Proteomes" id="UP000504606">
    <property type="component" value="Unplaced"/>
</dbReference>
<protein>
    <submittedName>
        <fullName evidence="3">Uncharacterized protein LOC113208044</fullName>
    </submittedName>
</protein>
<feature type="domain" description="CHK kinase-like" evidence="1">
    <location>
        <begin position="126"/>
        <end position="327"/>
    </location>
</feature>
<dbReference type="KEGG" id="foc:113208044"/>
<organism evidence="2 3">
    <name type="scientific">Frankliniella occidentalis</name>
    <name type="common">Western flower thrips</name>
    <name type="synonym">Euthrips occidentalis</name>
    <dbReference type="NCBI Taxonomy" id="133901"/>
    <lineage>
        <taxon>Eukaryota</taxon>
        <taxon>Metazoa</taxon>
        <taxon>Ecdysozoa</taxon>
        <taxon>Arthropoda</taxon>
        <taxon>Hexapoda</taxon>
        <taxon>Insecta</taxon>
        <taxon>Pterygota</taxon>
        <taxon>Neoptera</taxon>
        <taxon>Paraneoptera</taxon>
        <taxon>Thysanoptera</taxon>
        <taxon>Terebrantia</taxon>
        <taxon>Thripoidea</taxon>
        <taxon>Thripidae</taxon>
        <taxon>Frankliniella</taxon>
    </lineage>
</organism>
<evidence type="ECO:0000313" key="2">
    <source>
        <dbReference type="Proteomes" id="UP000504606"/>
    </source>
</evidence>
<dbReference type="PANTHER" id="PTHR11012">
    <property type="entry name" value="PROTEIN KINASE-LIKE DOMAIN-CONTAINING"/>
    <property type="match status" value="1"/>
</dbReference>
<gene>
    <name evidence="3" type="primary">LOC113208044</name>
</gene>
<dbReference type="Gene3D" id="3.90.1200.10">
    <property type="match status" value="1"/>
</dbReference>